<dbReference type="PANTHER" id="PTHR31951">
    <property type="entry name" value="BIFUNCTIONAL INHIBITOR/LIPID-TRANSFER PROTEIN/SEED STORAGE 2S ALBUMIN SUPERFAMILY PROTEIN-RELATED"/>
    <property type="match status" value="1"/>
</dbReference>
<gene>
    <name evidence="4" type="ORF">KK1_044865</name>
</gene>
<dbReference type="Gramene" id="C.cajan_41712.t">
    <property type="protein sequence ID" value="C.cajan_41712.t.cds1"/>
    <property type="gene ID" value="C.cajan_41712"/>
</dbReference>
<evidence type="ECO:0000313" key="4">
    <source>
        <dbReference type="EMBL" id="KYP34209.1"/>
    </source>
</evidence>
<dbReference type="Pfam" id="PF05617">
    <property type="entry name" value="Prolamin_like"/>
    <property type="match status" value="1"/>
</dbReference>
<evidence type="ECO:0000256" key="2">
    <source>
        <dbReference type="SAM" id="SignalP"/>
    </source>
</evidence>
<evidence type="ECO:0000313" key="5">
    <source>
        <dbReference type="Proteomes" id="UP000075243"/>
    </source>
</evidence>
<dbReference type="PANTHER" id="PTHR31951:SF22">
    <property type="entry name" value="ECA1 GAMETOGENESIS RELATED FAMILY"/>
    <property type="match status" value="1"/>
</dbReference>
<reference evidence="4" key="1">
    <citation type="journal article" date="2012" name="Nat. Biotechnol.">
        <title>Draft genome sequence of pigeonpea (Cajanus cajan), an orphan legume crop of resource-poor farmers.</title>
        <authorList>
            <person name="Varshney R.K."/>
            <person name="Chen W."/>
            <person name="Li Y."/>
            <person name="Bharti A.K."/>
            <person name="Saxena R.K."/>
            <person name="Schlueter J.A."/>
            <person name="Donoghue M.T."/>
            <person name="Azam S."/>
            <person name="Fan G."/>
            <person name="Whaley A.M."/>
            <person name="Farmer A.D."/>
            <person name="Sheridan J."/>
            <person name="Iwata A."/>
            <person name="Tuteja R."/>
            <person name="Penmetsa R.V."/>
            <person name="Wu W."/>
            <person name="Upadhyaya H.D."/>
            <person name="Yang S.P."/>
            <person name="Shah T."/>
            <person name="Saxena K.B."/>
            <person name="Michael T."/>
            <person name="McCombie W.R."/>
            <person name="Yang B."/>
            <person name="Zhang G."/>
            <person name="Yang H."/>
            <person name="Wang J."/>
            <person name="Spillane C."/>
            <person name="Cook D.R."/>
            <person name="May G.D."/>
            <person name="Xu X."/>
            <person name="Jackson S.A."/>
        </authorList>
    </citation>
    <scope>NUCLEOTIDE SEQUENCE [LARGE SCALE GENOMIC DNA]</scope>
</reference>
<keyword evidence="1 2" id="KW-0732">Signal</keyword>
<feature type="domain" description="Prolamin-like" evidence="3">
    <location>
        <begin position="46"/>
        <end position="120"/>
    </location>
</feature>
<dbReference type="OMA" id="NCASKLD"/>
<dbReference type="InterPro" id="IPR008502">
    <property type="entry name" value="Prolamin-like"/>
</dbReference>
<dbReference type="EMBL" id="KQ484654">
    <property type="protein sequence ID" value="KYP34209.1"/>
    <property type="molecule type" value="Genomic_DNA"/>
</dbReference>
<keyword evidence="5" id="KW-1185">Reference proteome</keyword>
<proteinExistence type="predicted"/>
<evidence type="ECO:0000259" key="3">
    <source>
        <dbReference type="Pfam" id="PF05617"/>
    </source>
</evidence>
<dbReference type="AlphaFoldDB" id="A0A151QVD5"/>
<feature type="chain" id="PRO_5007587541" description="Prolamin-like domain-containing protein" evidence="2">
    <location>
        <begin position="28"/>
        <end position="139"/>
    </location>
</feature>
<dbReference type="Proteomes" id="UP000075243">
    <property type="component" value="Unassembled WGS sequence"/>
</dbReference>
<feature type="signal peptide" evidence="2">
    <location>
        <begin position="1"/>
        <end position="27"/>
    </location>
</feature>
<sequence length="139" mass="15310">MAAFNNFSLIVVCFMVSSSLIVKTGLSRDIPEPSNAPEPSSSYLTNCASLLGPSCGKEVFSAIVFGNETVSGECCNTLVSDVGKECHDEMTKYILTLKKSPKNIEHQILKRSEIIWNDCVLRDYPALEPIGELNEENLY</sequence>
<evidence type="ECO:0000256" key="1">
    <source>
        <dbReference type="ARBA" id="ARBA00022729"/>
    </source>
</evidence>
<accession>A0A151QVD5</accession>
<protein>
    <recommendedName>
        <fullName evidence="3">Prolamin-like domain-containing protein</fullName>
    </recommendedName>
</protein>
<organism evidence="4 5">
    <name type="scientific">Cajanus cajan</name>
    <name type="common">Pigeon pea</name>
    <name type="synonym">Cajanus indicus</name>
    <dbReference type="NCBI Taxonomy" id="3821"/>
    <lineage>
        <taxon>Eukaryota</taxon>
        <taxon>Viridiplantae</taxon>
        <taxon>Streptophyta</taxon>
        <taxon>Embryophyta</taxon>
        <taxon>Tracheophyta</taxon>
        <taxon>Spermatophyta</taxon>
        <taxon>Magnoliopsida</taxon>
        <taxon>eudicotyledons</taxon>
        <taxon>Gunneridae</taxon>
        <taxon>Pentapetalae</taxon>
        <taxon>rosids</taxon>
        <taxon>fabids</taxon>
        <taxon>Fabales</taxon>
        <taxon>Fabaceae</taxon>
        <taxon>Papilionoideae</taxon>
        <taxon>50 kb inversion clade</taxon>
        <taxon>NPAAA clade</taxon>
        <taxon>indigoferoid/millettioid clade</taxon>
        <taxon>Phaseoleae</taxon>
        <taxon>Cajanus</taxon>
    </lineage>
</organism>
<name>A0A151QVD5_CAJCA</name>